<organism evidence="9 10">
    <name type="scientific">Candidatus Aquarickettsia rohweri</name>
    <dbReference type="NCBI Taxonomy" id="2602574"/>
    <lineage>
        <taxon>Bacteria</taxon>
        <taxon>Pseudomonadati</taxon>
        <taxon>Pseudomonadota</taxon>
        <taxon>Alphaproteobacteria</taxon>
        <taxon>Rickettsiales</taxon>
        <taxon>Candidatus Midichloriaceae</taxon>
        <taxon>Candidatus Aquarickettsia</taxon>
    </lineage>
</organism>
<keyword evidence="2 7" id="KW-0210">Decarboxylase</keyword>
<dbReference type="OrthoDB" id="9802241at2"/>
<dbReference type="PROSITE" id="PS00878">
    <property type="entry name" value="ODR_DC_2_1"/>
    <property type="match status" value="1"/>
</dbReference>
<proteinExistence type="predicted"/>
<gene>
    <name evidence="9" type="primary">lysA</name>
    <name evidence="9" type="ORF">EIC27_00600</name>
</gene>
<dbReference type="Gene3D" id="2.40.37.10">
    <property type="entry name" value="Lyase, Ornithine Decarboxylase, Chain A, domain 1"/>
    <property type="match status" value="1"/>
</dbReference>
<sequence>MLIIDYFVKNQKLISNIITEVGTPVFITDKSILNKKVKNIRKAFDNNCLLYYALKANFNPMIIRLLKDAGIDGVETISPFEIDLAKKCGFKGNQILFTGNNCDNYELDYANKHNVVVNIGSISELQCYAEKYNGSEVSIRINPGFGDGEFKQIITGGEDSKFGIYHSQMEEALNIIKFNNLKLIGLHCHLGSGLYNTMNFAPMVDFMFKLGNQIENLRFIDLGGGFGVRYKPSDEEVDLSEFALVVDNYYKKYQNLQKNNIKIIFEPGKYLVAESTFLLTKITNIRLQGNKKIVCVNTGFNHIIRPALYSSYHHVINLSNMGDLEEEVQLVGNICESTDIINNNTQVAKPEEGNVLAILTAGAYCSSMSSLYNLRPYASEVLIDDTNFKITRRRMDFEDTFNSMGFNY</sequence>
<comment type="catalytic activity">
    <reaction evidence="7">
        <text>meso-2,6-diaminopimelate + H(+) = L-lysine + CO2</text>
        <dbReference type="Rhea" id="RHEA:15101"/>
        <dbReference type="ChEBI" id="CHEBI:15378"/>
        <dbReference type="ChEBI" id="CHEBI:16526"/>
        <dbReference type="ChEBI" id="CHEBI:32551"/>
        <dbReference type="ChEBI" id="CHEBI:57791"/>
        <dbReference type="EC" id="4.1.1.20"/>
    </reaction>
</comment>
<dbReference type="InterPro" id="IPR022657">
    <property type="entry name" value="De-COase2_CS"/>
</dbReference>
<dbReference type="EC" id="4.1.1.20" evidence="5 7"/>
<dbReference type="GO" id="GO:0008836">
    <property type="term" value="F:diaminopimelate decarboxylase activity"/>
    <property type="evidence" value="ECO:0007669"/>
    <property type="project" value="UniProtKB-UniRule"/>
</dbReference>
<dbReference type="InterPro" id="IPR002986">
    <property type="entry name" value="DAP_deCOOHase_LysA"/>
</dbReference>
<feature type="modified residue" description="N6-(pyridoxal phosphate)lysine" evidence="6">
    <location>
        <position position="55"/>
    </location>
</feature>
<dbReference type="NCBIfam" id="TIGR01048">
    <property type="entry name" value="lysA"/>
    <property type="match status" value="1"/>
</dbReference>
<evidence type="ECO:0000256" key="3">
    <source>
        <dbReference type="ARBA" id="ARBA00022898"/>
    </source>
</evidence>
<dbReference type="FunFam" id="3.20.20.10:FF:000003">
    <property type="entry name" value="Diaminopimelate decarboxylase"/>
    <property type="match status" value="1"/>
</dbReference>
<dbReference type="AlphaFoldDB" id="A0A3R9ZBW6"/>
<evidence type="ECO:0000259" key="8">
    <source>
        <dbReference type="Pfam" id="PF02784"/>
    </source>
</evidence>
<dbReference type="UniPathway" id="UPA00034">
    <property type="reaction ID" value="UER00027"/>
</dbReference>
<evidence type="ECO:0000313" key="9">
    <source>
        <dbReference type="EMBL" id="RST71883.1"/>
    </source>
</evidence>
<comment type="caution">
    <text evidence="9">The sequence shown here is derived from an EMBL/GenBank/DDBJ whole genome shotgun (WGS) entry which is preliminary data.</text>
</comment>
<dbReference type="SUPFAM" id="SSF51419">
    <property type="entry name" value="PLP-binding barrel"/>
    <property type="match status" value="1"/>
</dbReference>
<dbReference type="CDD" id="cd06828">
    <property type="entry name" value="PLPDE_III_DapDC"/>
    <property type="match status" value="1"/>
</dbReference>
<feature type="active site" description="Proton donor" evidence="6">
    <location>
        <position position="335"/>
    </location>
</feature>
<dbReference type="SUPFAM" id="SSF50621">
    <property type="entry name" value="Alanine racemase C-terminal domain-like"/>
    <property type="match status" value="1"/>
</dbReference>
<dbReference type="RefSeq" id="WP_126044228.1">
    <property type="nucleotide sequence ID" value="NZ_RXFM01000005.1"/>
</dbReference>
<dbReference type="InterPro" id="IPR009006">
    <property type="entry name" value="Ala_racemase/Decarboxylase_C"/>
</dbReference>
<dbReference type="InterPro" id="IPR022653">
    <property type="entry name" value="De-COase2_pyr-phos_BS"/>
</dbReference>
<dbReference type="PROSITE" id="PS00879">
    <property type="entry name" value="ODR_DC_2_2"/>
    <property type="match status" value="1"/>
</dbReference>
<accession>A0A3R9ZBW6</accession>
<dbReference type="InterPro" id="IPR022644">
    <property type="entry name" value="De-COase2_N"/>
</dbReference>
<dbReference type="PANTHER" id="PTHR43727:SF2">
    <property type="entry name" value="GROUP IV DECARBOXYLASE"/>
    <property type="match status" value="1"/>
</dbReference>
<keyword evidence="3 6" id="KW-0663">Pyridoxal phosphate</keyword>
<dbReference type="EMBL" id="RXFM01000005">
    <property type="protein sequence ID" value="RST71883.1"/>
    <property type="molecule type" value="Genomic_DNA"/>
</dbReference>
<evidence type="ECO:0000256" key="1">
    <source>
        <dbReference type="ARBA" id="ARBA00001933"/>
    </source>
</evidence>
<keyword evidence="7" id="KW-0028">Amino-acid biosynthesis</keyword>
<name>A0A3R9ZBW6_9RICK</name>
<dbReference type="PRINTS" id="PR01179">
    <property type="entry name" value="ODADCRBXLASE"/>
</dbReference>
<dbReference type="InterPro" id="IPR029066">
    <property type="entry name" value="PLP-binding_barrel"/>
</dbReference>
<protein>
    <recommendedName>
        <fullName evidence="5 7">Diaminopimelate decarboxylase</fullName>
        <ecNumber evidence="5 7">4.1.1.20</ecNumber>
    </recommendedName>
</protein>
<comment type="cofactor">
    <cofactor evidence="1 6 7">
        <name>pyridoxal 5'-phosphate</name>
        <dbReference type="ChEBI" id="CHEBI:597326"/>
    </cofactor>
</comment>
<dbReference type="Pfam" id="PF02784">
    <property type="entry name" value="Orn_Arg_deC_N"/>
    <property type="match status" value="1"/>
</dbReference>
<comment type="pathway">
    <text evidence="7">Amino-acid biosynthesis; L-lysine biosynthesis via DAP pathway; L-lysine from DL-2,6-diaminopimelate: step 1/1.</text>
</comment>
<dbReference type="GO" id="GO:0009089">
    <property type="term" value="P:lysine biosynthetic process via diaminopimelate"/>
    <property type="evidence" value="ECO:0007669"/>
    <property type="project" value="UniProtKB-UniRule"/>
</dbReference>
<keyword evidence="10" id="KW-1185">Reference proteome</keyword>
<evidence type="ECO:0000256" key="2">
    <source>
        <dbReference type="ARBA" id="ARBA00022793"/>
    </source>
</evidence>
<reference evidence="10" key="1">
    <citation type="submission" date="2018-11" db="EMBL/GenBank/DDBJ databases">
        <title>Phylogenetic, genomic, and biogeographic characterization of a novel and ubiquitous marine invertebrate-associated Rickettsiales parasite, Candidatus Marinoinvertebrata rohwerii, gen. nov., sp. nov.</title>
        <authorList>
            <person name="Klinges J.G."/>
            <person name="Rosales S.M."/>
            <person name="Mcminds R."/>
            <person name="Shaver E.C."/>
            <person name="Shantz A."/>
            <person name="Peters E.C."/>
            <person name="Burkepile D.E."/>
            <person name="Silliman B.R."/>
            <person name="Vega Thurber R.L."/>
        </authorList>
    </citation>
    <scope>NUCLEOTIDE SEQUENCE [LARGE SCALE GENOMIC DNA]</scope>
    <source>
        <strain evidence="10">a_cerv_44</strain>
    </source>
</reference>
<keyword evidence="4 7" id="KW-0456">Lyase</keyword>
<evidence type="ECO:0000256" key="5">
    <source>
        <dbReference type="NCBIfam" id="TIGR01048"/>
    </source>
</evidence>
<evidence type="ECO:0000256" key="4">
    <source>
        <dbReference type="ARBA" id="ARBA00023239"/>
    </source>
</evidence>
<evidence type="ECO:0000256" key="6">
    <source>
        <dbReference type="PIRSR" id="PIRSR600183-50"/>
    </source>
</evidence>
<evidence type="ECO:0000313" key="10">
    <source>
        <dbReference type="Proteomes" id="UP000279470"/>
    </source>
</evidence>
<evidence type="ECO:0000256" key="7">
    <source>
        <dbReference type="RuleBase" id="RU003738"/>
    </source>
</evidence>
<feature type="domain" description="Orn/DAP/Arg decarboxylase 2 N-terminal" evidence="8">
    <location>
        <begin position="33"/>
        <end position="273"/>
    </location>
</feature>
<dbReference type="InterPro" id="IPR000183">
    <property type="entry name" value="Orn/DAP/Arg_de-COase"/>
</dbReference>
<keyword evidence="7" id="KW-0457">Lysine biosynthesis</keyword>
<dbReference type="Proteomes" id="UP000279470">
    <property type="component" value="Unassembled WGS sequence"/>
</dbReference>
<dbReference type="PANTHER" id="PTHR43727">
    <property type="entry name" value="DIAMINOPIMELATE DECARBOXYLASE"/>
    <property type="match status" value="1"/>
</dbReference>
<dbReference type="Gene3D" id="3.20.20.10">
    <property type="entry name" value="Alanine racemase"/>
    <property type="match status" value="1"/>
</dbReference>
<dbReference type="PRINTS" id="PR01181">
    <property type="entry name" value="DAPDCRBXLASE"/>
</dbReference>